<proteinExistence type="predicted"/>
<evidence type="ECO:0000313" key="2">
    <source>
        <dbReference type="Proteomes" id="UP000078343"/>
    </source>
</evidence>
<comment type="caution">
    <text evidence="1">The sequence shown here is derived from an EMBL/GenBank/DDBJ whole genome shotgun (WGS) entry which is preliminary data.</text>
</comment>
<dbReference type="GeneID" id="30004739"/>
<organism evidence="1 2">
    <name type="scientific">Fonsecaea erecta</name>
    <dbReference type="NCBI Taxonomy" id="1367422"/>
    <lineage>
        <taxon>Eukaryota</taxon>
        <taxon>Fungi</taxon>
        <taxon>Dikarya</taxon>
        <taxon>Ascomycota</taxon>
        <taxon>Pezizomycotina</taxon>
        <taxon>Eurotiomycetes</taxon>
        <taxon>Chaetothyriomycetidae</taxon>
        <taxon>Chaetothyriales</taxon>
        <taxon>Herpotrichiellaceae</taxon>
        <taxon>Fonsecaea</taxon>
    </lineage>
</organism>
<sequence length="85" mass="9655">MKNVLNREYLHQQTEKTKVIRERISASDPATTVSTMGAILLVADIETLLGMRSQVEIHLRAIRHLLKSSRIGQVYLTDGIKRDIL</sequence>
<dbReference type="AlphaFoldDB" id="A0A178ZY08"/>
<dbReference type="EMBL" id="LVYI01000001">
    <property type="protein sequence ID" value="OAP64597.1"/>
    <property type="molecule type" value="Genomic_DNA"/>
</dbReference>
<dbReference type="RefSeq" id="XP_018697964.1">
    <property type="nucleotide sequence ID" value="XM_018832085.1"/>
</dbReference>
<dbReference type="Proteomes" id="UP000078343">
    <property type="component" value="Unassembled WGS sequence"/>
</dbReference>
<gene>
    <name evidence="1" type="ORF">AYL99_00569</name>
</gene>
<reference evidence="1 2" key="1">
    <citation type="submission" date="2016-04" db="EMBL/GenBank/DDBJ databases">
        <title>Draft genome of Fonsecaea erecta CBS 125763.</title>
        <authorList>
            <person name="Weiss V.A."/>
            <person name="Vicente V.A."/>
            <person name="Raittz R.T."/>
            <person name="Moreno L.F."/>
            <person name="De Souza E.M."/>
            <person name="Pedrosa F.O."/>
            <person name="Steffens M.B."/>
            <person name="Faoro H."/>
            <person name="Tadra-Sfeir M.Z."/>
            <person name="Najafzadeh M.J."/>
            <person name="Felipe M.S."/>
            <person name="Teixeira M."/>
            <person name="Sun J."/>
            <person name="Xi L."/>
            <person name="Gomes R."/>
            <person name="De Azevedo C.M."/>
            <person name="Salgado C.G."/>
            <person name="Da Silva M.B."/>
            <person name="Nascimento M.F."/>
            <person name="Queiroz-Telles F."/>
            <person name="Attili D.S."/>
            <person name="Gorbushina A."/>
        </authorList>
    </citation>
    <scope>NUCLEOTIDE SEQUENCE [LARGE SCALE GENOMIC DNA]</scope>
    <source>
        <strain evidence="1 2">CBS 125763</strain>
    </source>
</reference>
<keyword evidence="2" id="KW-1185">Reference proteome</keyword>
<dbReference type="OrthoDB" id="4149656at2759"/>
<dbReference type="STRING" id="1367422.A0A178ZY08"/>
<name>A0A178ZY08_9EURO</name>
<evidence type="ECO:0000313" key="1">
    <source>
        <dbReference type="EMBL" id="OAP64597.1"/>
    </source>
</evidence>
<accession>A0A178ZY08</accession>
<protein>
    <submittedName>
        <fullName evidence="1">Uncharacterized protein</fullName>
    </submittedName>
</protein>